<dbReference type="Proteomes" id="UP000054383">
    <property type="component" value="Unassembled WGS sequence"/>
</dbReference>
<dbReference type="OMA" id="YAGHEHI"/>
<feature type="compositionally biased region" description="Basic and acidic residues" evidence="1">
    <location>
        <begin position="355"/>
        <end position="376"/>
    </location>
</feature>
<name>A0A0U1M798_TALIS</name>
<accession>A0A0U1M798</accession>
<evidence type="ECO:0000259" key="2">
    <source>
        <dbReference type="Pfam" id="PF14420"/>
    </source>
</evidence>
<feature type="compositionally biased region" description="Basic residues" evidence="1">
    <location>
        <begin position="49"/>
        <end position="65"/>
    </location>
</feature>
<dbReference type="Pfam" id="PF14420">
    <property type="entry name" value="Clr5"/>
    <property type="match status" value="1"/>
</dbReference>
<proteinExistence type="predicted"/>
<keyword evidence="4" id="KW-1185">Reference proteome</keyword>
<evidence type="ECO:0000313" key="4">
    <source>
        <dbReference type="Proteomes" id="UP000054383"/>
    </source>
</evidence>
<dbReference type="AlphaFoldDB" id="A0A0U1M798"/>
<reference evidence="3 4" key="1">
    <citation type="submission" date="2015-04" db="EMBL/GenBank/DDBJ databases">
        <authorList>
            <person name="Syromyatnikov M.Y."/>
            <person name="Popov V.N."/>
        </authorList>
    </citation>
    <scope>NUCLEOTIDE SEQUENCE [LARGE SCALE GENOMIC DNA]</scope>
    <source>
        <strain evidence="3">WF-38-12</strain>
    </source>
</reference>
<feature type="domain" description="Clr5" evidence="2">
    <location>
        <begin position="7"/>
        <end position="58"/>
    </location>
</feature>
<dbReference type="InterPro" id="IPR025676">
    <property type="entry name" value="Clr5_dom"/>
</dbReference>
<gene>
    <name evidence="3" type="ORF">PISL3812_08572</name>
</gene>
<dbReference type="EMBL" id="CVMT01000010">
    <property type="protein sequence ID" value="CRG91523.1"/>
    <property type="molecule type" value="Genomic_DNA"/>
</dbReference>
<feature type="compositionally biased region" description="Low complexity" evidence="1">
    <location>
        <begin position="125"/>
        <end position="140"/>
    </location>
</feature>
<protein>
    <recommendedName>
        <fullName evidence="2">Clr5 domain-containing protein</fullName>
    </recommendedName>
</protein>
<feature type="compositionally biased region" description="Acidic residues" evidence="1">
    <location>
        <begin position="72"/>
        <end position="83"/>
    </location>
</feature>
<sequence length="436" mass="48829">MKTSIPSDVWEKKKALIARLYKDEEWPLKQVIKQIRTEDFNPSETQLRSRLKKWRVTKPSRQTRKKPADGPADNDDDEDDVQDEMSPVETKNIALQTPTPQPQPAVSHQDAAPARDWFSSEWAQLPPQQQQHQPQRQSPPQLQPEPTPTVQPEQAEIAVTSPWSSAPVSAAPQLAITTEHHVQQNPASQINTPVVSHFPPHGLSAAYDLSQQSPQTTVPTTHMVSPTYVASYPMAQISYPQSAPASAIQWPTATDYIEPDVSPSGMAMPPTNWFTAQYDATSGAPPTAYYQRAVNPMASNYSHMMQPMAPQDMGSSYQPQQHMAGFQGFDENGAIRPWRRAMSSQFHPEAAPGHVRVDRQGRQRKQVMDRKRKDSGEEMNNMALQQPLQQPVQSAHHAMQAVMPPQYIAAGHHSMMPHDIYAFAGHEQLLQRPIGH</sequence>
<feature type="region of interest" description="Disordered" evidence="1">
    <location>
        <begin position="41"/>
        <end position="113"/>
    </location>
</feature>
<dbReference type="OrthoDB" id="5308957at2759"/>
<feature type="region of interest" description="Disordered" evidence="1">
    <location>
        <begin position="125"/>
        <end position="155"/>
    </location>
</feature>
<organism evidence="3 4">
    <name type="scientific">Talaromyces islandicus</name>
    <name type="common">Penicillium islandicum</name>
    <dbReference type="NCBI Taxonomy" id="28573"/>
    <lineage>
        <taxon>Eukaryota</taxon>
        <taxon>Fungi</taxon>
        <taxon>Dikarya</taxon>
        <taxon>Ascomycota</taxon>
        <taxon>Pezizomycotina</taxon>
        <taxon>Eurotiomycetes</taxon>
        <taxon>Eurotiomycetidae</taxon>
        <taxon>Eurotiales</taxon>
        <taxon>Trichocomaceae</taxon>
        <taxon>Talaromyces</taxon>
        <taxon>Talaromyces sect. Islandici</taxon>
    </lineage>
</organism>
<evidence type="ECO:0000313" key="3">
    <source>
        <dbReference type="EMBL" id="CRG91523.1"/>
    </source>
</evidence>
<evidence type="ECO:0000256" key="1">
    <source>
        <dbReference type="SAM" id="MobiDB-lite"/>
    </source>
</evidence>
<feature type="region of interest" description="Disordered" evidence="1">
    <location>
        <begin position="350"/>
        <end position="377"/>
    </location>
</feature>